<name>A0ABP2DH22_9STRE</name>
<organism evidence="1 2">
    <name type="scientific">Streptococcus infantarius subsp. infantarius ATCC BAA-102</name>
    <dbReference type="NCBI Taxonomy" id="471872"/>
    <lineage>
        <taxon>Bacteria</taxon>
        <taxon>Bacillati</taxon>
        <taxon>Bacillota</taxon>
        <taxon>Bacilli</taxon>
        <taxon>Lactobacillales</taxon>
        <taxon>Streptococcaceae</taxon>
        <taxon>Streptococcus</taxon>
    </lineage>
</organism>
<accession>A0ABP2DH22</accession>
<sequence>MTVLLFAINLSITSIIKFSTGGIQMTSFASFFTEITAQEAKKCLEVAEGFILFIGRPSCPYCRRFEPKLTQVAKDNQLTVYFVNSEAADSDIQDLRTAYNVSTVPGLLVAKAGHVKVVCDSSLSEEAILDFIKN</sequence>
<dbReference type="InterPro" id="IPR036249">
    <property type="entry name" value="Thioredoxin-like_sf"/>
</dbReference>
<reference evidence="1" key="2">
    <citation type="submission" date="2013-09" db="EMBL/GenBank/DDBJ databases">
        <title>Draft genome sequence of Streptococcus infantarius subsp. infantarius ATCC BAA-102.</title>
        <authorList>
            <person name="Sudarsanam P."/>
            <person name="Ley R."/>
            <person name="Guruge J."/>
            <person name="Turnbaugh P.J."/>
            <person name="Mahowald M."/>
            <person name="Liep D."/>
            <person name="Gordon J."/>
        </authorList>
    </citation>
    <scope>NUCLEOTIDE SEQUENCE</scope>
    <source>
        <strain evidence="1">ATCC BAA-102</strain>
    </source>
</reference>
<gene>
    <name evidence="1" type="ORF">STRINF_01348</name>
</gene>
<dbReference type="SUPFAM" id="SSF52833">
    <property type="entry name" value="Thioredoxin-like"/>
    <property type="match status" value="1"/>
</dbReference>
<evidence type="ECO:0000313" key="2">
    <source>
        <dbReference type="Proteomes" id="UP000005602"/>
    </source>
</evidence>
<dbReference type="CDD" id="cd02947">
    <property type="entry name" value="TRX_family"/>
    <property type="match status" value="1"/>
</dbReference>
<dbReference type="Proteomes" id="UP000005602">
    <property type="component" value="Unassembled WGS sequence"/>
</dbReference>
<keyword evidence="2" id="KW-1185">Reference proteome</keyword>
<comment type="caution">
    <text evidence="1">The sequence shown here is derived from an EMBL/GenBank/DDBJ whole genome shotgun (WGS) entry which is preliminary data.</text>
</comment>
<dbReference type="EMBL" id="ABJK02000020">
    <property type="protein sequence ID" value="EDT47551.1"/>
    <property type="molecule type" value="Genomic_DNA"/>
</dbReference>
<evidence type="ECO:0000313" key="1">
    <source>
        <dbReference type="EMBL" id="EDT47551.1"/>
    </source>
</evidence>
<proteinExistence type="predicted"/>
<dbReference type="Pfam" id="PF20207">
    <property type="entry name" value="DUF6568"/>
    <property type="match status" value="1"/>
</dbReference>
<reference evidence="1" key="1">
    <citation type="submission" date="2008-03" db="EMBL/GenBank/DDBJ databases">
        <authorList>
            <person name="Fulton L."/>
            <person name="Clifton S."/>
            <person name="Fulton B."/>
            <person name="Xu J."/>
            <person name="Minx P."/>
            <person name="Pepin K.H."/>
            <person name="Johnson M."/>
            <person name="Thiruvilangam P."/>
            <person name="Bhonagiri V."/>
            <person name="Nash W.E."/>
            <person name="Mardis E.R."/>
            <person name="Wilson R.K."/>
        </authorList>
    </citation>
    <scope>NUCLEOTIDE SEQUENCE [LARGE SCALE GENOMIC DNA]</scope>
    <source>
        <strain evidence="1">ATCC BAA-102</strain>
    </source>
</reference>
<protein>
    <submittedName>
        <fullName evidence="1">Bacteriocin transport accessory protein</fullName>
    </submittedName>
</protein>
<dbReference type="InterPro" id="IPR046698">
    <property type="entry name" value="PedC-like"/>
</dbReference>
<dbReference type="Gene3D" id="3.40.30.10">
    <property type="entry name" value="Glutaredoxin"/>
    <property type="match status" value="1"/>
</dbReference>